<evidence type="ECO:0000256" key="2">
    <source>
        <dbReference type="ARBA" id="ARBA00012438"/>
    </source>
</evidence>
<dbReference type="SUPFAM" id="SSF55874">
    <property type="entry name" value="ATPase domain of HSP90 chaperone/DNA topoisomerase II/histidine kinase"/>
    <property type="match status" value="1"/>
</dbReference>
<name>A0ABN2Z8C5_9ACTN</name>
<dbReference type="Gene3D" id="3.30.565.10">
    <property type="entry name" value="Histidine kinase-like ATPase, C-terminal domain"/>
    <property type="match status" value="1"/>
</dbReference>
<dbReference type="InterPro" id="IPR050428">
    <property type="entry name" value="TCS_sensor_his_kinase"/>
</dbReference>
<dbReference type="InterPro" id="IPR003594">
    <property type="entry name" value="HATPase_dom"/>
</dbReference>
<evidence type="ECO:0000256" key="1">
    <source>
        <dbReference type="ARBA" id="ARBA00000085"/>
    </source>
</evidence>
<evidence type="ECO:0000256" key="5">
    <source>
        <dbReference type="ARBA" id="ARBA00022777"/>
    </source>
</evidence>
<dbReference type="EC" id="2.7.13.3" evidence="2"/>
<feature type="compositionally biased region" description="Low complexity" evidence="6">
    <location>
        <begin position="404"/>
        <end position="420"/>
    </location>
</feature>
<evidence type="ECO:0000256" key="6">
    <source>
        <dbReference type="SAM" id="MobiDB-lite"/>
    </source>
</evidence>
<feature type="compositionally biased region" description="Low complexity" evidence="6">
    <location>
        <begin position="523"/>
        <end position="560"/>
    </location>
</feature>
<keyword evidence="10" id="KW-1185">Reference proteome</keyword>
<dbReference type="InterPro" id="IPR036890">
    <property type="entry name" value="HATPase_C_sf"/>
</dbReference>
<proteinExistence type="predicted"/>
<keyword evidence="4" id="KW-0808">Transferase</keyword>
<keyword evidence="3" id="KW-0597">Phosphoprotein</keyword>
<dbReference type="PANTHER" id="PTHR45436:SF5">
    <property type="entry name" value="SENSOR HISTIDINE KINASE TRCS"/>
    <property type="match status" value="1"/>
</dbReference>
<evidence type="ECO:0000256" key="3">
    <source>
        <dbReference type="ARBA" id="ARBA00022553"/>
    </source>
</evidence>
<organism evidence="9 10">
    <name type="scientific">Streptomyces synnematoformans</name>
    <dbReference type="NCBI Taxonomy" id="415721"/>
    <lineage>
        <taxon>Bacteria</taxon>
        <taxon>Bacillati</taxon>
        <taxon>Actinomycetota</taxon>
        <taxon>Actinomycetes</taxon>
        <taxon>Kitasatosporales</taxon>
        <taxon>Streptomycetaceae</taxon>
        <taxon>Streptomyces</taxon>
    </lineage>
</organism>
<feature type="region of interest" description="Disordered" evidence="6">
    <location>
        <begin position="1"/>
        <end position="22"/>
    </location>
</feature>
<evidence type="ECO:0000256" key="4">
    <source>
        <dbReference type="ARBA" id="ARBA00022679"/>
    </source>
</evidence>
<dbReference type="Pfam" id="PF02518">
    <property type="entry name" value="HATPase_c"/>
    <property type="match status" value="1"/>
</dbReference>
<comment type="caution">
    <text evidence="9">The sequence shown here is derived from an EMBL/GenBank/DDBJ whole genome shotgun (WGS) entry which is preliminary data.</text>
</comment>
<evidence type="ECO:0000313" key="9">
    <source>
        <dbReference type="EMBL" id="GAA2138356.1"/>
    </source>
</evidence>
<feature type="region of interest" description="Disordered" evidence="6">
    <location>
        <begin position="478"/>
        <end position="507"/>
    </location>
</feature>
<comment type="catalytic activity">
    <reaction evidence="1">
        <text>ATP + protein L-histidine = ADP + protein N-phospho-L-histidine.</text>
        <dbReference type="EC" id="2.7.13.3"/>
    </reaction>
</comment>
<dbReference type="EMBL" id="BAAAPF010000194">
    <property type="protein sequence ID" value="GAA2138356.1"/>
    <property type="molecule type" value="Genomic_DNA"/>
</dbReference>
<feature type="region of interest" description="Disordered" evidence="6">
    <location>
        <begin position="399"/>
        <end position="457"/>
    </location>
</feature>
<accession>A0ABN2Z8C5</accession>
<feature type="compositionally biased region" description="Low complexity" evidence="6">
    <location>
        <begin position="430"/>
        <end position="451"/>
    </location>
</feature>
<feature type="transmembrane region" description="Helical" evidence="7">
    <location>
        <begin position="33"/>
        <end position="55"/>
    </location>
</feature>
<dbReference type="SMART" id="SM00387">
    <property type="entry name" value="HATPase_c"/>
    <property type="match status" value="1"/>
</dbReference>
<reference evidence="9 10" key="1">
    <citation type="journal article" date="2019" name="Int. J. Syst. Evol. Microbiol.">
        <title>The Global Catalogue of Microorganisms (GCM) 10K type strain sequencing project: providing services to taxonomists for standard genome sequencing and annotation.</title>
        <authorList>
            <consortium name="The Broad Institute Genomics Platform"/>
            <consortium name="The Broad Institute Genome Sequencing Center for Infectious Disease"/>
            <person name="Wu L."/>
            <person name="Ma J."/>
        </authorList>
    </citation>
    <scope>NUCLEOTIDE SEQUENCE [LARGE SCALE GENOMIC DNA]</scope>
    <source>
        <strain evidence="9 10">JCM 15481</strain>
    </source>
</reference>
<feature type="transmembrane region" description="Helical" evidence="7">
    <location>
        <begin position="67"/>
        <end position="85"/>
    </location>
</feature>
<protein>
    <recommendedName>
        <fullName evidence="2">histidine kinase</fullName>
        <ecNumber evidence="2">2.7.13.3</ecNumber>
    </recommendedName>
</protein>
<sequence>MSDHPAPAGNAGPRPGRFGSRRRRAGRALRARLWRVTLLPVTAALLVGGAATYGALIGGSTSAETRVIIGAGVLAAVGITVLAILRVGALADALDTAEEARTERDAELTALLEAAQGELLRLVDQAQRGERPEPDTLSLSSPPAPAADADVTPEAVERLVHATVHAALKAVVDVSSRGQIEVFVNLARRLQNLVIRSLDELDGLEKRVEDPDLLHGLFQLDHLVTRLRRQVESLAILGGAVPRRISRPMPVNAVLRSAVSEVEDYGRVKLVPPMTGVLQGGVAPDVIHLIAELVENAAGFSPPDTKVELRVEPAAAGLVVEIDDRGLGLQADTQDRMNSLLSRATPHAVDEQIKDGRIGLLVVAHLARRHRIPVQLQRNVYGGCRATVLLPNALLRDPEEPGERAAAGAPGAAGEQHPAVAPAPQPQPQPAAVSTGATVSAGSAGSANGVARQRQQDAHEINGAPRPAEGYAATGAHRTAGTHDTTGAFDTTPAYDNTPAYDGTEYESTLPYEGTAAHERTAAHPAPAAAHPDAASPAPAPAAGYTPRHAAPAPPAAGQRPPLPERSGSHLVPELRREPATPAPAPGVPASAAAAPPSAPLNTGLMASFTAGSRAAEDTDRHTADHVSDSADAYAGPAPTHQHRSMEGPTS</sequence>
<keyword evidence="7" id="KW-1133">Transmembrane helix</keyword>
<keyword evidence="7" id="KW-0812">Transmembrane</keyword>
<feature type="region of interest" description="Disordered" evidence="6">
    <location>
        <begin position="519"/>
        <end position="651"/>
    </location>
</feature>
<evidence type="ECO:0000313" key="10">
    <source>
        <dbReference type="Proteomes" id="UP001500443"/>
    </source>
</evidence>
<evidence type="ECO:0000259" key="8">
    <source>
        <dbReference type="SMART" id="SM00387"/>
    </source>
</evidence>
<feature type="compositionally biased region" description="Low complexity" evidence="6">
    <location>
        <begin position="478"/>
        <end position="488"/>
    </location>
</feature>
<feature type="compositionally biased region" description="Basic and acidic residues" evidence="6">
    <location>
        <begin position="615"/>
        <end position="629"/>
    </location>
</feature>
<keyword evidence="7" id="KW-0472">Membrane</keyword>
<gene>
    <name evidence="9" type="ORF">GCM10009802_47770</name>
</gene>
<feature type="compositionally biased region" description="Low complexity" evidence="6">
    <location>
        <begin position="1"/>
        <end position="18"/>
    </location>
</feature>
<dbReference type="RefSeq" id="WP_344292056.1">
    <property type="nucleotide sequence ID" value="NZ_BAAAPF010000194.1"/>
</dbReference>
<keyword evidence="5" id="KW-0418">Kinase</keyword>
<feature type="domain" description="Histidine kinase/HSP90-like ATPase" evidence="8">
    <location>
        <begin position="281"/>
        <end position="394"/>
    </location>
</feature>
<evidence type="ECO:0000256" key="7">
    <source>
        <dbReference type="SAM" id="Phobius"/>
    </source>
</evidence>
<dbReference type="PANTHER" id="PTHR45436">
    <property type="entry name" value="SENSOR HISTIDINE KINASE YKOH"/>
    <property type="match status" value="1"/>
</dbReference>
<dbReference type="Proteomes" id="UP001500443">
    <property type="component" value="Unassembled WGS sequence"/>
</dbReference>